<feature type="domain" description="YgjP-like metallopeptidase" evidence="1">
    <location>
        <begin position="25"/>
        <end position="234"/>
    </location>
</feature>
<dbReference type="Pfam" id="PF01863">
    <property type="entry name" value="YgjP-like"/>
    <property type="match status" value="1"/>
</dbReference>
<protein>
    <submittedName>
        <fullName evidence="2">M48 family metallopeptidase</fullName>
    </submittedName>
</protein>
<dbReference type="Proteomes" id="UP001200430">
    <property type="component" value="Unassembled WGS sequence"/>
</dbReference>
<dbReference type="Gene3D" id="3.30.2010.10">
    <property type="entry name" value="Metalloproteases ('zincins'), catalytic domain"/>
    <property type="match status" value="1"/>
</dbReference>
<keyword evidence="3" id="KW-1185">Reference proteome</keyword>
<proteinExistence type="predicted"/>
<sequence length="240" mass="27545">MARTLSFPYGDTVIRFHPVYSGRRKTVEIAVEAPGRVIVTAPEGRSDGELIALVSKKAEWITRQLYDMKAVRFQPVARELVSGESLLYLGRNYRLDIGIDETFAKPTVKLDHGVFRIRSRSADPSLLRDCLIAWYREKAATQTTARVRYFSPRLNVTPAGVRIRDQKKRWGSCTPDGTLLFNWRSVMAPSPVLDYIVAHELCHLLETPHSTRFWNLLRAVMPQYESRKQWLKENGVKLDV</sequence>
<dbReference type="InterPro" id="IPR002725">
    <property type="entry name" value="YgjP-like_metallopeptidase"/>
</dbReference>
<dbReference type="CDD" id="cd07344">
    <property type="entry name" value="M48_yhfN_like"/>
    <property type="match status" value="1"/>
</dbReference>
<name>A0ABS9EJD6_9BACT</name>
<gene>
    <name evidence="2" type="ORF">L2W38_00580</name>
</gene>
<reference evidence="2 3" key="1">
    <citation type="submission" date="2022-01" db="EMBL/GenBank/DDBJ databases">
        <title>Dethiosulfovibrio faecalis sp. nov., a novel proteolytic, non-sulfur-reducing bacterium isolated from a marine aquaculture solid waste bioreactor.</title>
        <authorList>
            <person name="Grabowski S."/>
            <person name="Apolinario E."/>
            <person name="Schneider N."/>
            <person name="Marshall C.W."/>
            <person name="Sowers K.R."/>
        </authorList>
    </citation>
    <scope>NUCLEOTIDE SEQUENCE [LARGE SCALE GENOMIC DNA]</scope>
    <source>
        <strain evidence="2 3">DSM 12537</strain>
    </source>
</reference>
<organism evidence="2 3">
    <name type="scientific">Dethiosulfovibrio marinus</name>
    <dbReference type="NCBI Taxonomy" id="133532"/>
    <lineage>
        <taxon>Bacteria</taxon>
        <taxon>Thermotogati</taxon>
        <taxon>Synergistota</taxon>
        <taxon>Synergistia</taxon>
        <taxon>Synergistales</taxon>
        <taxon>Dethiosulfovibrionaceae</taxon>
        <taxon>Dethiosulfovibrio</taxon>
    </lineage>
</organism>
<comment type="caution">
    <text evidence="2">The sequence shown here is derived from an EMBL/GenBank/DDBJ whole genome shotgun (WGS) entry which is preliminary data.</text>
</comment>
<evidence type="ECO:0000313" key="2">
    <source>
        <dbReference type="EMBL" id="MCF4141313.1"/>
    </source>
</evidence>
<dbReference type="InterPro" id="IPR053136">
    <property type="entry name" value="UTP_pyrophosphatase-like"/>
</dbReference>
<dbReference type="EMBL" id="JAKGUD010000001">
    <property type="protein sequence ID" value="MCF4141313.1"/>
    <property type="molecule type" value="Genomic_DNA"/>
</dbReference>
<accession>A0ABS9EJD6</accession>
<evidence type="ECO:0000313" key="3">
    <source>
        <dbReference type="Proteomes" id="UP001200430"/>
    </source>
</evidence>
<dbReference type="RefSeq" id="WP_236097642.1">
    <property type="nucleotide sequence ID" value="NZ_JAKGUD010000001.1"/>
</dbReference>
<evidence type="ECO:0000259" key="1">
    <source>
        <dbReference type="Pfam" id="PF01863"/>
    </source>
</evidence>
<dbReference type="PANTHER" id="PTHR30399:SF1">
    <property type="entry name" value="UTP PYROPHOSPHATASE"/>
    <property type="match status" value="1"/>
</dbReference>
<dbReference type="PANTHER" id="PTHR30399">
    <property type="entry name" value="UNCHARACTERIZED PROTEIN YGJP"/>
    <property type="match status" value="1"/>
</dbReference>